<dbReference type="InterPro" id="IPR025333">
    <property type="entry name" value="DUF4239"/>
</dbReference>
<evidence type="ECO:0000313" key="3">
    <source>
        <dbReference type="Proteomes" id="UP000751190"/>
    </source>
</evidence>
<proteinExistence type="predicted"/>
<feature type="transmembrane region" description="Helical" evidence="1">
    <location>
        <begin position="208"/>
        <end position="227"/>
    </location>
</feature>
<feature type="transmembrane region" description="Helical" evidence="1">
    <location>
        <begin position="16"/>
        <end position="35"/>
    </location>
</feature>
<dbReference type="AlphaFoldDB" id="A0A8J5XJW9"/>
<dbReference type="EMBL" id="JAGTXO010000009">
    <property type="protein sequence ID" value="KAG8465732.1"/>
    <property type="molecule type" value="Genomic_DNA"/>
</dbReference>
<feature type="transmembrane region" description="Helical" evidence="1">
    <location>
        <begin position="55"/>
        <end position="78"/>
    </location>
</feature>
<dbReference type="Proteomes" id="UP000751190">
    <property type="component" value="Unassembled WGS sequence"/>
</dbReference>
<accession>A0A8J5XJW9</accession>
<keyword evidence="1" id="KW-0472">Membrane</keyword>
<dbReference type="Pfam" id="PF14023">
    <property type="entry name" value="Bestrophin-like"/>
    <property type="match status" value="1"/>
</dbReference>
<comment type="caution">
    <text evidence="2">The sequence shown here is derived from an EMBL/GenBank/DDBJ whole genome shotgun (WGS) entry which is preliminary data.</text>
</comment>
<evidence type="ECO:0000313" key="2">
    <source>
        <dbReference type="EMBL" id="KAG8465732.1"/>
    </source>
</evidence>
<reference evidence="2" key="1">
    <citation type="submission" date="2021-05" db="EMBL/GenBank/DDBJ databases">
        <title>The genome of the haptophyte Pavlova lutheri (Diacronema luteri, Pavlovales) - a model for lipid biosynthesis in eukaryotic algae.</title>
        <authorList>
            <person name="Hulatt C.J."/>
            <person name="Posewitz M.C."/>
        </authorList>
    </citation>
    <scope>NUCLEOTIDE SEQUENCE</scope>
    <source>
        <strain evidence="2">NIVA-4/92</strain>
    </source>
</reference>
<protein>
    <submittedName>
        <fullName evidence="2">Uncharacterized protein</fullName>
    </submittedName>
</protein>
<gene>
    <name evidence="2" type="ORF">KFE25_005302</name>
</gene>
<keyword evidence="1" id="KW-0812">Transmembrane</keyword>
<keyword evidence="3" id="KW-1185">Reference proteome</keyword>
<name>A0A8J5XJW9_DIALT</name>
<organism evidence="2 3">
    <name type="scientific">Diacronema lutheri</name>
    <name type="common">Unicellular marine alga</name>
    <name type="synonym">Monochrysis lutheri</name>
    <dbReference type="NCBI Taxonomy" id="2081491"/>
    <lineage>
        <taxon>Eukaryota</taxon>
        <taxon>Haptista</taxon>
        <taxon>Haptophyta</taxon>
        <taxon>Pavlovophyceae</taxon>
        <taxon>Pavlovales</taxon>
        <taxon>Pavlovaceae</taxon>
        <taxon>Diacronema</taxon>
    </lineage>
</organism>
<evidence type="ECO:0000256" key="1">
    <source>
        <dbReference type="SAM" id="Phobius"/>
    </source>
</evidence>
<dbReference type="OrthoDB" id="10644855at2759"/>
<sequence>MGSIAARALAVEDAKAFARALAVALAAYVAHAWGAHRARCSVGLTADCARASQPAVQAFLTLISLFHSLILCQTYAYYFDRAGKIQECLFRELAVMQRFLDSCKLACADVGPAVVQLVCEAAHAYGHDLVGSLNEGARLLDAQRSGSRQGLYRVVDALGHAREELPEAARGTMLLHVEKALDAVHELGTARAERISHITAQLPMPHWWMLRIVALLTIFSFLLIELGCAQLDAAIFATVCGATLLVDHVIVDLADPFTGAWSVQPAVEAATAFLEALTDHKGAYVLVTFSAKRGAGLLAARAAAAAAAEQSAAEALRRAGTSGTDLKLASGFTLPFPFTLPTLGRRRKGEHGHSN</sequence>
<keyword evidence="1" id="KW-1133">Transmembrane helix</keyword>